<sequence length="52" mass="5927">MPDGVVDICRQIRENYTNGPAAENVGETLRSVEDYRLMHQAVELAEKFVDFV</sequence>
<reference evidence="1" key="1">
    <citation type="submission" date="2023-07" db="EMBL/GenBank/DDBJ databases">
        <title>Sorghum-associated microbial communities from plants grown in Nebraska, USA.</title>
        <authorList>
            <person name="Schachtman D."/>
        </authorList>
    </citation>
    <scope>NUCLEOTIDE SEQUENCE</scope>
    <source>
        <strain evidence="1">DS1061</strain>
    </source>
</reference>
<dbReference type="EMBL" id="JAURTK010000001">
    <property type="protein sequence ID" value="MDP9645386.1"/>
    <property type="molecule type" value="Genomic_DNA"/>
</dbReference>
<comment type="caution">
    <text evidence="1">The sequence shown here is derived from an EMBL/GenBank/DDBJ whole genome shotgun (WGS) entry which is preliminary data.</text>
</comment>
<dbReference type="Proteomes" id="UP001229486">
    <property type="component" value="Unassembled WGS sequence"/>
</dbReference>
<protein>
    <submittedName>
        <fullName evidence="1">Uncharacterized protein</fullName>
    </submittedName>
</protein>
<evidence type="ECO:0000313" key="1">
    <source>
        <dbReference type="EMBL" id="MDP9645386.1"/>
    </source>
</evidence>
<name>A0AB73I687_9BURK</name>
<evidence type="ECO:0000313" key="2">
    <source>
        <dbReference type="Proteomes" id="UP001229486"/>
    </source>
</evidence>
<accession>A0AB73I687</accession>
<proteinExistence type="predicted"/>
<gene>
    <name evidence="1" type="ORF">J2793_000808</name>
</gene>
<organism evidence="1 2">
    <name type="scientific">Paraburkholderia caledonica</name>
    <dbReference type="NCBI Taxonomy" id="134536"/>
    <lineage>
        <taxon>Bacteria</taxon>
        <taxon>Pseudomonadati</taxon>
        <taxon>Pseudomonadota</taxon>
        <taxon>Betaproteobacteria</taxon>
        <taxon>Burkholderiales</taxon>
        <taxon>Burkholderiaceae</taxon>
        <taxon>Paraburkholderia</taxon>
    </lineage>
</organism>
<dbReference type="AlphaFoldDB" id="A0AB73I687"/>